<keyword evidence="1" id="KW-0732">Signal</keyword>
<dbReference type="Proteomes" id="UP001497482">
    <property type="component" value="Chromosome 18"/>
</dbReference>
<keyword evidence="3" id="KW-1185">Reference proteome</keyword>
<dbReference type="EMBL" id="OZ035840">
    <property type="protein sequence ID" value="CAL1588662.1"/>
    <property type="molecule type" value="Genomic_DNA"/>
</dbReference>
<feature type="signal peptide" evidence="1">
    <location>
        <begin position="1"/>
        <end position="20"/>
    </location>
</feature>
<dbReference type="PANTHER" id="PTHR15046">
    <property type="entry name" value="GLYCO_TRANS_2-LIKE DOMAIN-CONTAINING PROTEIN"/>
    <property type="match status" value="1"/>
</dbReference>
<dbReference type="GO" id="GO:0006047">
    <property type="term" value="P:UDP-N-acetylglucosamine metabolic process"/>
    <property type="evidence" value="ECO:0007669"/>
    <property type="project" value="TreeGrafter"/>
</dbReference>
<dbReference type="AlphaFoldDB" id="A0AAV2KFG1"/>
<evidence type="ECO:0000313" key="3">
    <source>
        <dbReference type="Proteomes" id="UP001497482"/>
    </source>
</evidence>
<dbReference type="GO" id="GO:0019276">
    <property type="term" value="P:UDP-N-acetylgalactosamine metabolic process"/>
    <property type="evidence" value="ECO:0007669"/>
    <property type="project" value="TreeGrafter"/>
</dbReference>
<accession>A0AAV2KFG1</accession>
<dbReference type="GO" id="GO:0008376">
    <property type="term" value="F:acetylgalactosaminyltransferase activity"/>
    <property type="evidence" value="ECO:0007669"/>
    <property type="project" value="TreeGrafter"/>
</dbReference>
<feature type="chain" id="PRO_5043898255" evidence="1">
    <location>
        <begin position="21"/>
        <end position="502"/>
    </location>
</feature>
<protein>
    <submittedName>
        <fullName evidence="2">Uncharacterized protein</fullName>
    </submittedName>
</protein>
<dbReference type="PANTHER" id="PTHR15046:SF2">
    <property type="entry name" value="BETA-1,4 N-ACETYLGALACTOSAMINYLTRANSFERASE 2"/>
    <property type="match status" value="1"/>
</dbReference>
<gene>
    <name evidence="2" type="ORF">KC01_LOCUS18419</name>
</gene>
<sequence>MTWRSLIKLLLSCSILLTVSYLVYNSHVPLQGGSENLPRPRAAPEQPHLDPQPCMCQPDSVQLKDKIPKNQFDKVFQRRKDELSKQKKRTSSELSKLLLAPANSPLQYPIQGFTARPLRISPIPGLALYAEQRSSYKVILKVAKGRLSTEASLSKKVTVKGNQGPELTVESSSLPLLNAALASVSYQSTMYHVHTGDLASFSYDNYEATFPIVIKQPQMPVMFDTGTDIKSKVTITIKTFLRYNNLKVLLSSIRRFYPTVPVIVADDSIEPEKIQEENVQQYIMPPAQVTPAARSRPGQFHLLSRPGQFPPAQVTPADRSRPGQFHLLRDMEPPKDKDDDFVFTEDTKIEKFLNVMEAVPELDVVGGSVQGNQFFFSLEYDEGVPDDGGCLYRKSMGSFQTLQGYPQCTLANGVVNFFLARTDSVQKSRFDPLLKRVAHSEWFMDGLGSLMVASCSDVTIGHQPRKKNAEYEKYRRPTDLSDAVFKYQLHFFKNNLKCIKFG</sequence>
<reference evidence="2 3" key="1">
    <citation type="submission" date="2024-04" db="EMBL/GenBank/DDBJ databases">
        <authorList>
            <person name="Waldvogel A.-M."/>
            <person name="Schoenle A."/>
        </authorList>
    </citation>
    <scope>NUCLEOTIDE SEQUENCE [LARGE SCALE GENOMIC DNA]</scope>
</reference>
<evidence type="ECO:0000256" key="1">
    <source>
        <dbReference type="SAM" id="SignalP"/>
    </source>
</evidence>
<evidence type="ECO:0000313" key="2">
    <source>
        <dbReference type="EMBL" id="CAL1588662.1"/>
    </source>
</evidence>
<name>A0AAV2KFG1_KNICA</name>
<organism evidence="2 3">
    <name type="scientific">Knipowitschia caucasica</name>
    <name type="common">Caucasian dwarf goby</name>
    <name type="synonym">Pomatoschistus caucasicus</name>
    <dbReference type="NCBI Taxonomy" id="637954"/>
    <lineage>
        <taxon>Eukaryota</taxon>
        <taxon>Metazoa</taxon>
        <taxon>Chordata</taxon>
        <taxon>Craniata</taxon>
        <taxon>Vertebrata</taxon>
        <taxon>Euteleostomi</taxon>
        <taxon>Actinopterygii</taxon>
        <taxon>Neopterygii</taxon>
        <taxon>Teleostei</taxon>
        <taxon>Neoteleostei</taxon>
        <taxon>Acanthomorphata</taxon>
        <taxon>Gobiaria</taxon>
        <taxon>Gobiiformes</taxon>
        <taxon>Gobioidei</taxon>
        <taxon>Gobiidae</taxon>
        <taxon>Gobiinae</taxon>
        <taxon>Knipowitschia</taxon>
    </lineage>
</organism>
<proteinExistence type="predicted"/>